<keyword evidence="3" id="KW-1185">Reference proteome</keyword>
<organism evidence="2 3">
    <name type="scientific">Coregonus suidteri</name>
    <dbReference type="NCBI Taxonomy" id="861788"/>
    <lineage>
        <taxon>Eukaryota</taxon>
        <taxon>Metazoa</taxon>
        <taxon>Chordata</taxon>
        <taxon>Craniata</taxon>
        <taxon>Vertebrata</taxon>
        <taxon>Euteleostomi</taxon>
        <taxon>Actinopterygii</taxon>
        <taxon>Neopterygii</taxon>
        <taxon>Teleostei</taxon>
        <taxon>Protacanthopterygii</taxon>
        <taxon>Salmoniformes</taxon>
        <taxon>Salmonidae</taxon>
        <taxon>Coregoninae</taxon>
        <taxon>Coregonus</taxon>
    </lineage>
</organism>
<evidence type="ECO:0000313" key="3">
    <source>
        <dbReference type="Proteomes" id="UP001356427"/>
    </source>
</evidence>
<proteinExistence type="predicted"/>
<feature type="region of interest" description="Disordered" evidence="1">
    <location>
        <begin position="56"/>
        <end position="95"/>
    </location>
</feature>
<evidence type="ECO:0000313" key="2">
    <source>
        <dbReference type="EMBL" id="KAK6300243.1"/>
    </source>
</evidence>
<dbReference type="Proteomes" id="UP001356427">
    <property type="component" value="Unassembled WGS sequence"/>
</dbReference>
<comment type="caution">
    <text evidence="2">The sequence shown here is derived from an EMBL/GenBank/DDBJ whole genome shotgun (WGS) entry which is preliminary data.</text>
</comment>
<evidence type="ECO:0000256" key="1">
    <source>
        <dbReference type="SAM" id="MobiDB-lite"/>
    </source>
</evidence>
<dbReference type="EMBL" id="JAGTTL010000027">
    <property type="protein sequence ID" value="KAK6300243.1"/>
    <property type="molecule type" value="Genomic_DNA"/>
</dbReference>
<sequence length="117" mass="12979">MCTPPGVFQEWIGRLSLQDCLTLVFFQDGSGGLRRAGSMGKLRDIIRRSSEMLVKKLQGNGPPDPRNPHMKRAASLNYLNKSSDDDDSFQSPAVGRRLRQSRYLSSSTVELYSGTGN</sequence>
<name>A0AAN8QJY5_9TELE</name>
<gene>
    <name evidence="2" type="ORF">J4Q44_G00283410</name>
</gene>
<protein>
    <submittedName>
        <fullName evidence="2">Uncharacterized protein</fullName>
    </submittedName>
</protein>
<reference evidence="2 3" key="1">
    <citation type="submission" date="2021-04" db="EMBL/GenBank/DDBJ databases">
        <authorList>
            <person name="De Guttry C."/>
            <person name="Zahm M."/>
            <person name="Klopp C."/>
            <person name="Cabau C."/>
            <person name="Louis A."/>
            <person name="Berthelot C."/>
            <person name="Parey E."/>
            <person name="Roest Crollius H."/>
            <person name="Montfort J."/>
            <person name="Robinson-Rechavi M."/>
            <person name="Bucao C."/>
            <person name="Bouchez O."/>
            <person name="Gislard M."/>
            <person name="Lluch J."/>
            <person name="Milhes M."/>
            <person name="Lampietro C."/>
            <person name="Lopez Roques C."/>
            <person name="Donnadieu C."/>
            <person name="Braasch I."/>
            <person name="Desvignes T."/>
            <person name="Postlethwait J."/>
            <person name="Bobe J."/>
            <person name="Wedekind C."/>
            <person name="Guiguen Y."/>
        </authorList>
    </citation>
    <scope>NUCLEOTIDE SEQUENCE [LARGE SCALE GENOMIC DNA]</scope>
    <source>
        <strain evidence="2">Cs_M1</strain>
        <tissue evidence="2">Blood</tissue>
    </source>
</reference>
<dbReference type="AlphaFoldDB" id="A0AAN8QJY5"/>
<accession>A0AAN8QJY5</accession>